<keyword evidence="2" id="KW-1185">Reference proteome</keyword>
<reference evidence="1 2" key="1">
    <citation type="submission" date="2019-06" db="EMBL/GenBank/DDBJ databases">
        <title>Wine fermentation using esterase from Monascus purpureus.</title>
        <authorList>
            <person name="Geng C."/>
            <person name="Zhang Y."/>
        </authorList>
    </citation>
    <scope>NUCLEOTIDE SEQUENCE [LARGE SCALE GENOMIC DNA]</scope>
    <source>
        <strain evidence="1">HQ1</strain>
    </source>
</reference>
<sequence>MSFDPLAIYANNFVSDAEINHLLEVTKNKWNHSLVCGKRFRMHQDWLVAPKTLFNSDNPVGPYNRLFSSFVYLEDNCYHFIAPPYIRLLFNGGHYATVTLFVISGYVVSRRPLELIETGRIEYLSEYLSSAIFRRWMRLHLPLISTAFLYMTSWHVFSLRIRWIRPEQSYADEFRKWLREVMDYGFPFSRAGSLWLSYNDHLRSILGSVEGLAR</sequence>
<evidence type="ECO:0000313" key="1">
    <source>
        <dbReference type="EMBL" id="TQB70172.1"/>
    </source>
</evidence>
<dbReference type="AlphaFoldDB" id="A0A507QST6"/>
<dbReference type="OrthoDB" id="5819582at2759"/>
<accession>A0A507QST6</accession>
<protein>
    <submittedName>
        <fullName evidence="1">Uncharacterized protein</fullName>
    </submittedName>
</protein>
<proteinExistence type="predicted"/>
<gene>
    <name evidence="1" type="ORF">MPDQ_000827</name>
</gene>
<evidence type="ECO:0000313" key="2">
    <source>
        <dbReference type="Proteomes" id="UP000319663"/>
    </source>
</evidence>
<dbReference type="EMBL" id="VIFY01000119">
    <property type="protein sequence ID" value="TQB70172.1"/>
    <property type="molecule type" value="Genomic_DNA"/>
</dbReference>
<dbReference type="Proteomes" id="UP000319663">
    <property type="component" value="Unassembled WGS sequence"/>
</dbReference>
<dbReference type="STRING" id="5098.A0A507QST6"/>
<name>A0A507QST6_MONPU</name>
<comment type="caution">
    <text evidence="1">The sequence shown here is derived from an EMBL/GenBank/DDBJ whole genome shotgun (WGS) entry which is preliminary data.</text>
</comment>
<organism evidence="1 2">
    <name type="scientific">Monascus purpureus</name>
    <name type="common">Red mold</name>
    <name type="synonym">Monascus anka</name>
    <dbReference type="NCBI Taxonomy" id="5098"/>
    <lineage>
        <taxon>Eukaryota</taxon>
        <taxon>Fungi</taxon>
        <taxon>Dikarya</taxon>
        <taxon>Ascomycota</taxon>
        <taxon>Pezizomycotina</taxon>
        <taxon>Eurotiomycetes</taxon>
        <taxon>Eurotiomycetidae</taxon>
        <taxon>Eurotiales</taxon>
        <taxon>Aspergillaceae</taxon>
        <taxon>Monascus</taxon>
    </lineage>
</organism>